<dbReference type="PANTHER" id="PTHR11441:SF0">
    <property type="entry name" value="THYMIDINE KINASE, CYTOSOLIC"/>
    <property type="match status" value="1"/>
</dbReference>
<evidence type="ECO:0000256" key="5">
    <source>
        <dbReference type="ARBA" id="ARBA00022777"/>
    </source>
</evidence>
<dbReference type="EMBL" id="CACVKT020009961">
    <property type="protein sequence ID" value="CAC5424103.1"/>
    <property type="molecule type" value="Genomic_DNA"/>
</dbReference>
<feature type="active site" description="Proton acceptor" evidence="9">
    <location>
        <position position="99"/>
    </location>
</feature>
<keyword evidence="14" id="KW-1185">Reference proteome</keyword>
<dbReference type="AlphaFoldDB" id="A0A6J8EWB7"/>
<name>A0A6J8EWB7_MYTCO</name>
<dbReference type="InterPro" id="IPR020633">
    <property type="entry name" value="Thymidine_kinase_CS"/>
</dbReference>
<evidence type="ECO:0000256" key="6">
    <source>
        <dbReference type="ARBA" id="ARBA00022840"/>
    </source>
</evidence>
<evidence type="ECO:0000256" key="9">
    <source>
        <dbReference type="PIRSR" id="PIRSR035805-1"/>
    </source>
</evidence>
<organism evidence="13 14">
    <name type="scientific">Mytilus coruscus</name>
    <name type="common">Sea mussel</name>
    <dbReference type="NCBI Taxonomy" id="42192"/>
    <lineage>
        <taxon>Eukaryota</taxon>
        <taxon>Metazoa</taxon>
        <taxon>Spiralia</taxon>
        <taxon>Lophotrochozoa</taxon>
        <taxon>Mollusca</taxon>
        <taxon>Bivalvia</taxon>
        <taxon>Autobranchia</taxon>
        <taxon>Pteriomorphia</taxon>
        <taxon>Mytilida</taxon>
        <taxon>Mytiloidea</taxon>
        <taxon>Mytilidae</taxon>
        <taxon>Mytilinae</taxon>
        <taxon>Mytilus</taxon>
    </lineage>
</organism>
<comment type="subunit">
    <text evidence="7">Homotetramer. Tetramerization from dimerization is induced by ATP and increases catalytic efficiency due to a high affinity for thymidine. Tetramerization is inhibited by phosphorylation at Ser-13. Interacts (via the KEN box) with FZR1.</text>
</comment>
<dbReference type="Proteomes" id="UP000507470">
    <property type="component" value="Unassembled WGS sequence"/>
</dbReference>
<evidence type="ECO:0000256" key="4">
    <source>
        <dbReference type="ARBA" id="ARBA00022741"/>
    </source>
</evidence>
<evidence type="ECO:0000256" key="12">
    <source>
        <dbReference type="RuleBase" id="RU004165"/>
    </source>
</evidence>
<dbReference type="SUPFAM" id="SSF57716">
    <property type="entry name" value="Glucocorticoid receptor-like (DNA-binding domain)"/>
    <property type="match status" value="1"/>
</dbReference>
<reference evidence="13 14" key="1">
    <citation type="submission" date="2020-06" db="EMBL/GenBank/DDBJ databases">
        <authorList>
            <person name="Li R."/>
            <person name="Bekaert M."/>
        </authorList>
    </citation>
    <scope>NUCLEOTIDE SEQUENCE [LARGE SCALE GENOMIC DNA]</scope>
    <source>
        <strain evidence="14">wild</strain>
    </source>
</reference>
<keyword evidence="3 11" id="KW-0808">Transferase</keyword>
<feature type="binding site" evidence="10">
    <location>
        <position position="182"/>
    </location>
    <ligand>
        <name>substrate</name>
    </ligand>
</feature>
<evidence type="ECO:0000256" key="7">
    <source>
        <dbReference type="ARBA" id="ARBA00046642"/>
    </source>
</evidence>
<dbReference type="PIRSF" id="PIRSF035805">
    <property type="entry name" value="TK_cell"/>
    <property type="match status" value="1"/>
</dbReference>
<dbReference type="PANTHER" id="PTHR11441">
    <property type="entry name" value="THYMIDINE KINASE"/>
    <property type="match status" value="1"/>
</dbReference>
<sequence>MCSTGHIFNSPRLNKSSRGQIQVIFGPMFSGKTTELMRRMKRYQIANYKCLVIKYSKDDRYDKEGIATHDKQTLPAVPAEKLDDVLVMAENFDVIGVDEGQFFPDVVSFSDEMAERGKTVIVAALDGTFQKKGFGNILNLVPLAENVIKLTSVCMGCNNEGSFTKRKGQETAVEIIGGADKYLAVCRSCFKSPLKSPRKHETPPFNIMKEAKTVANRKLFNSPVKNC</sequence>
<keyword evidence="2 11" id="KW-0237">DNA synthesis</keyword>
<comment type="catalytic activity">
    <reaction evidence="8">
        <text>thymidine + ATP = dTMP + ADP + H(+)</text>
        <dbReference type="Rhea" id="RHEA:19129"/>
        <dbReference type="ChEBI" id="CHEBI:15378"/>
        <dbReference type="ChEBI" id="CHEBI:17748"/>
        <dbReference type="ChEBI" id="CHEBI:30616"/>
        <dbReference type="ChEBI" id="CHEBI:63528"/>
        <dbReference type="ChEBI" id="CHEBI:456216"/>
        <dbReference type="EC" id="2.7.1.21"/>
    </reaction>
    <physiologicalReaction direction="left-to-right" evidence="8">
        <dbReference type="Rhea" id="RHEA:19130"/>
    </physiologicalReaction>
</comment>
<evidence type="ECO:0000256" key="11">
    <source>
        <dbReference type="RuleBase" id="RU000544"/>
    </source>
</evidence>
<comment type="similarity">
    <text evidence="1 12">Belongs to the thymidine kinase family.</text>
</comment>
<evidence type="ECO:0000313" key="14">
    <source>
        <dbReference type="Proteomes" id="UP000507470"/>
    </source>
</evidence>
<dbReference type="PROSITE" id="PS00603">
    <property type="entry name" value="TK_CELLULAR_TYPE"/>
    <property type="match status" value="1"/>
</dbReference>
<evidence type="ECO:0000256" key="3">
    <source>
        <dbReference type="ARBA" id="ARBA00022679"/>
    </source>
</evidence>
<evidence type="ECO:0000256" key="10">
    <source>
        <dbReference type="PIRSR" id="PIRSR035805-2"/>
    </source>
</evidence>
<dbReference type="FunFam" id="3.30.60.20:FF:000051">
    <property type="entry name" value="Thymidine kinase"/>
    <property type="match status" value="1"/>
</dbReference>
<dbReference type="InterPro" id="IPR027417">
    <property type="entry name" value="P-loop_NTPase"/>
</dbReference>
<dbReference type="SUPFAM" id="SSF52540">
    <property type="entry name" value="P-loop containing nucleoside triphosphate hydrolases"/>
    <property type="match status" value="1"/>
</dbReference>
<dbReference type="GO" id="GO:0005524">
    <property type="term" value="F:ATP binding"/>
    <property type="evidence" value="ECO:0007669"/>
    <property type="project" value="UniProtKB-KW"/>
</dbReference>
<evidence type="ECO:0000313" key="13">
    <source>
        <dbReference type="EMBL" id="CAC5424103.1"/>
    </source>
</evidence>
<dbReference type="FunFam" id="3.40.50.300:FF:000761">
    <property type="entry name" value="Thymidine kinase"/>
    <property type="match status" value="1"/>
</dbReference>
<keyword evidence="5 11" id="KW-0418">Kinase</keyword>
<dbReference type="GO" id="GO:0004797">
    <property type="term" value="F:thymidine kinase activity"/>
    <property type="evidence" value="ECO:0007669"/>
    <property type="project" value="UniProtKB-EC"/>
</dbReference>
<dbReference type="EC" id="2.7.1.21" evidence="11"/>
<evidence type="ECO:0000256" key="2">
    <source>
        <dbReference type="ARBA" id="ARBA00022634"/>
    </source>
</evidence>
<dbReference type="Gene3D" id="3.30.60.20">
    <property type="match status" value="1"/>
</dbReference>
<dbReference type="GO" id="GO:0071897">
    <property type="term" value="P:DNA biosynthetic process"/>
    <property type="evidence" value="ECO:0007669"/>
    <property type="project" value="UniProtKB-KW"/>
</dbReference>
<evidence type="ECO:0000256" key="8">
    <source>
        <dbReference type="ARBA" id="ARBA00048113"/>
    </source>
</evidence>
<protein>
    <recommendedName>
        <fullName evidence="11">Thymidine kinase</fullName>
        <ecNumber evidence="11">2.7.1.21</ecNumber>
    </recommendedName>
</protein>
<accession>A0A6J8EWB7</accession>
<dbReference type="OrthoDB" id="439028at2759"/>
<proteinExistence type="inferred from homology"/>
<gene>
    <name evidence="13" type="ORF">MCOR_56038</name>
</gene>
<dbReference type="Gene3D" id="3.40.50.300">
    <property type="entry name" value="P-loop containing nucleotide triphosphate hydrolases"/>
    <property type="match status" value="1"/>
</dbReference>
<dbReference type="GO" id="GO:0046104">
    <property type="term" value="P:thymidine metabolic process"/>
    <property type="evidence" value="ECO:0007669"/>
    <property type="project" value="TreeGrafter"/>
</dbReference>
<keyword evidence="6 11" id="KW-0067">ATP-binding</keyword>
<evidence type="ECO:0000256" key="1">
    <source>
        <dbReference type="ARBA" id="ARBA00007587"/>
    </source>
</evidence>
<keyword evidence="4 11" id="KW-0547">Nucleotide-binding</keyword>
<dbReference type="InterPro" id="IPR001267">
    <property type="entry name" value="Thymidine_kinase"/>
</dbReference>
<dbReference type="Pfam" id="PF00265">
    <property type="entry name" value="TK"/>
    <property type="match status" value="1"/>
</dbReference>